<feature type="non-terminal residue" evidence="1">
    <location>
        <position position="1"/>
    </location>
</feature>
<reference evidence="1" key="1">
    <citation type="submission" date="2021-06" db="EMBL/GenBank/DDBJ databases">
        <authorList>
            <person name="Kallberg Y."/>
            <person name="Tangrot J."/>
            <person name="Rosling A."/>
        </authorList>
    </citation>
    <scope>NUCLEOTIDE SEQUENCE</scope>
    <source>
        <strain evidence="1">MA461A</strain>
    </source>
</reference>
<dbReference type="EMBL" id="CAJVQC010014459">
    <property type="protein sequence ID" value="CAG8657410.1"/>
    <property type="molecule type" value="Genomic_DNA"/>
</dbReference>
<proteinExistence type="predicted"/>
<accession>A0ACA9NLI9</accession>
<dbReference type="Proteomes" id="UP000789920">
    <property type="component" value="Unassembled WGS sequence"/>
</dbReference>
<keyword evidence="2" id="KW-1185">Reference proteome</keyword>
<name>A0ACA9NLI9_9GLOM</name>
<evidence type="ECO:0000313" key="1">
    <source>
        <dbReference type="EMBL" id="CAG8657410.1"/>
    </source>
</evidence>
<protein>
    <submittedName>
        <fullName evidence="1">4226_t:CDS:1</fullName>
    </submittedName>
</protein>
<evidence type="ECO:0000313" key="2">
    <source>
        <dbReference type="Proteomes" id="UP000789920"/>
    </source>
</evidence>
<organism evidence="1 2">
    <name type="scientific">Racocetra persica</name>
    <dbReference type="NCBI Taxonomy" id="160502"/>
    <lineage>
        <taxon>Eukaryota</taxon>
        <taxon>Fungi</taxon>
        <taxon>Fungi incertae sedis</taxon>
        <taxon>Mucoromycota</taxon>
        <taxon>Glomeromycotina</taxon>
        <taxon>Glomeromycetes</taxon>
        <taxon>Diversisporales</taxon>
        <taxon>Gigasporaceae</taxon>
        <taxon>Racocetra</taxon>
    </lineage>
</organism>
<gene>
    <name evidence="1" type="ORF">RPERSI_LOCUS8130</name>
</gene>
<sequence>NSAQGQHWDHGKDSHVGHSITRRDVKSSTQLQVRLGIKS</sequence>
<comment type="caution">
    <text evidence="1">The sequence shown here is derived from an EMBL/GenBank/DDBJ whole genome shotgun (WGS) entry which is preliminary data.</text>
</comment>